<sequence>MLSPKVLVDFLLQNNISFFSGVPDSLLKDFCAYVDDEFPESRHIIAANEGAAVGLGIGHHLSTGEIPLIYLQNSGLGNTVNPLLSLASEEVYSIPMLLVIGWRGEPGVKDEPQHIHQGRITPDLLDVMGIPYSIIDKNLSQNQILELIKNQIEDSFDNKKPVCILVRKGTFETYKKKNNESINSNYELEREEAVEIATKECETNSVIVCTTGMLSRELFEFRANNQLGHGKDFLCVGGMGHASQIATGIAINQPHRPVYCFDGDGASLMHMGSMAITGTKNLSNLIHLVFNNGCHESVGGQPTVASKFRLSNIAKSIGYKFSETVSDKKNLKKIIREAQSRKTSSFIEILVRPGHRSNIGRPTTTPNQNKISLMKTLKQDL</sequence>
<dbReference type="InterPro" id="IPR029061">
    <property type="entry name" value="THDP-binding"/>
</dbReference>
<dbReference type="CDD" id="cd07035">
    <property type="entry name" value="TPP_PYR_POX_like"/>
    <property type="match status" value="1"/>
</dbReference>
<dbReference type="Pfam" id="PF02775">
    <property type="entry name" value="TPP_enzyme_C"/>
    <property type="match status" value="1"/>
</dbReference>
<evidence type="ECO:0000259" key="4">
    <source>
        <dbReference type="Pfam" id="PF02775"/>
    </source>
</evidence>
<dbReference type="NCBIfam" id="TIGR03297">
    <property type="entry name" value="Ppyr-DeCO2ase"/>
    <property type="match status" value="1"/>
</dbReference>
<reference evidence="7" key="1">
    <citation type="journal article" date="2014" name="Sci. Data">
        <title>Genomes of diverse isolates of the marine cyanobacterium Prochlorococcus.</title>
        <authorList>
            <person name="Biller S."/>
            <person name="Berube P."/>
            <person name="Thompson J."/>
            <person name="Kelly L."/>
            <person name="Roggensack S."/>
            <person name="Awad L."/>
            <person name="Roache-Johnson K."/>
            <person name="Ding H."/>
            <person name="Giovannoni S.J."/>
            <person name="Moore L.R."/>
            <person name="Chisholm S.W."/>
        </authorList>
    </citation>
    <scope>NUCLEOTIDE SEQUENCE [LARGE SCALE GENOMIC DNA]</scope>
    <source>
        <strain evidence="7">SB</strain>
    </source>
</reference>
<dbReference type="PANTHER" id="PTHR42818:SF1">
    <property type="entry name" value="SULFOPYRUVATE DECARBOXYLASE"/>
    <property type="match status" value="1"/>
</dbReference>
<dbReference type="eggNOG" id="COG0028">
    <property type="taxonomic scope" value="Bacteria"/>
</dbReference>
<dbReference type="GO" id="GO:0032923">
    <property type="term" value="P:organic phosphonate biosynthetic process"/>
    <property type="evidence" value="ECO:0007669"/>
    <property type="project" value="InterPro"/>
</dbReference>
<dbReference type="CDD" id="cd03371">
    <property type="entry name" value="TPP_PpyrDC"/>
    <property type="match status" value="1"/>
</dbReference>
<evidence type="ECO:0000256" key="1">
    <source>
        <dbReference type="ARBA" id="ARBA00022793"/>
    </source>
</evidence>
<name>A0A0A2B7H4_PROMR</name>
<comment type="caution">
    <text evidence="6">The sequence shown here is derived from an EMBL/GenBank/DDBJ whole genome shotgun (WGS) entry which is preliminary data.</text>
</comment>
<dbReference type="SUPFAM" id="SSF52518">
    <property type="entry name" value="Thiamin diphosphate-binding fold (THDP-binding)"/>
    <property type="match status" value="2"/>
</dbReference>
<dbReference type="RefSeq" id="WP_032520303.1">
    <property type="nucleotide sequence ID" value="NZ_CP138981.1"/>
</dbReference>
<dbReference type="Proteomes" id="UP000030345">
    <property type="component" value="Unassembled WGS sequence"/>
</dbReference>
<dbReference type="InterPro" id="IPR017684">
    <property type="entry name" value="Phosphono-pyrv_decarboxylase"/>
</dbReference>
<keyword evidence="3 6" id="KW-0456">Lyase</keyword>
<dbReference type="Pfam" id="PF02776">
    <property type="entry name" value="TPP_enzyme_N"/>
    <property type="match status" value="1"/>
</dbReference>
<dbReference type="FunFam" id="3.40.50.970:FF:000100">
    <property type="entry name" value="Putative phosphonopyruvate decarboxylase"/>
    <property type="match status" value="1"/>
</dbReference>
<evidence type="ECO:0000256" key="2">
    <source>
        <dbReference type="ARBA" id="ARBA00023052"/>
    </source>
</evidence>
<protein>
    <submittedName>
        <fullName evidence="6">Phosphonopyruvate decarboxylase</fullName>
        <ecNumber evidence="6">4.1.1.82</ecNumber>
    </submittedName>
</protein>
<dbReference type="OrthoDB" id="9785953at2"/>
<feature type="domain" description="Thiamine pyrophosphate enzyme TPP-binding" evidence="4">
    <location>
        <begin position="234"/>
        <end position="349"/>
    </location>
</feature>
<accession>A0A0A2B7H4</accession>
<gene>
    <name evidence="6" type="ORF">EV02_1746</name>
</gene>
<evidence type="ECO:0000256" key="3">
    <source>
        <dbReference type="ARBA" id="ARBA00023239"/>
    </source>
</evidence>
<dbReference type="PANTHER" id="PTHR42818">
    <property type="entry name" value="SULFOPYRUVATE DECARBOXYLASE SUBUNIT ALPHA"/>
    <property type="match status" value="1"/>
</dbReference>
<evidence type="ECO:0000313" key="6">
    <source>
        <dbReference type="EMBL" id="KGG09067.1"/>
    </source>
</evidence>
<dbReference type="EC" id="4.1.1.82" evidence="6"/>
<dbReference type="InterPro" id="IPR051818">
    <property type="entry name" value="TPP_dependent_decarboxylase"/>
</dbReference>
<dbReference type="Gene3D" id="3.40.50.970">
    <property type="match status" value="2"/>
</dbReference>
<keyword evidence="1" id="KW-0210">Decarboxylase</keyword>
<keyword evidence="2" id="KW-0786">Thiamine pyrophosphate</keyword>
<dbReference type="GO" id="GO:0030976">
    <property type="term" value="F:thiamine pyrophosphate binding"/>
    <property type="evidence" value="ECO:0007669"/>
    <property type="project" value="InterPro"/>
</dbReference>
<dbReference type="STRING" id="59926.EV02_1746"/>
<dbReference type="InterPro" id="IPR011766">
    <property type="entry name" value="TPP_enzyme_TPP-bd"/>
</dbReference>
<dbReference type="AlphaFoldDB" id="A0A0A2B7H4"/>
<dbReference type="EMBL" id="JNAS01000002">
    <property type="protein sequence ID" value="KGG09067.1"/>
    <property type="molecule type" value="Genomic_DNA"/>
</dbReference>
<evidence type="ECO:0000313" key="7">
    <source>
        <dbReference type="Proteomes" id="UP000030345"/>
    </source>
</evidence>
<evidence type="ECO:0000259" key="5">
    <source>
        <dbReference type="Pfam" id="PF02776"/>
    </source>
</evidence>
<dbReference type="InterPro" id="IPR012001">
    <property type="entry name" value="Thiamin_PyroP_enz_TPP-bd_dom"/>
</dbReference>
<proteinExistence type="predicted"/>
<dbReference type="GO" id="GO:0033980">
    <property type="term" value="F:phosphonopyruvate decarboxylase activity"/>
    <property type="evidence" value="ECO:0007669"/>
    <property type="project" value="UniProtKB-EC"/>
</dbReference>
<keyword evidence="6" id="KW-0670">Pyruvate</keyword>
<organism evidence="6 7">
    <name type="scientific">Prochlorococcus marinus str. SB</name>
    <dbReference type="NCBI Taxonomy" id="59926"/>
    <lineage>
        <taxon>Bacteria</taxon>
        <taxon>Bacillati</taxon>
        <taxon>Cyanobacteriota</taxon>
        <taxon>Cyanophyceae</taxon>
        <taxon>Synechococcales</taxon>
        <taxon>Prochlorococcaceae</taxon>
        <taxon>Prochlorococcus</taxon>
    </lineage>
</organism>
<feature type="domain" description="Thiamine pyrophosphate enzyme N-terminal TPP-binding" evidence="5">
    <location>
        <begin position="5"/>
        <end position="117"/>
    </location>
</feature>